<dbReference type="GO" id="GO:0003987">
    <property type="term" value="F:acetate-CoA ligase activity"/>
    <property type="evidence" value="ECO:0007669"/>
    <property type="project" value="UniProtKB-EC"/>
</dbReference>
<dbReference type="EC" id="6.2.1.1" evidence="2"/>
<name>A0A3R7M089_9TRYP</name>
<dbReference type="InterPro" id="IPR042099">
    <property type="entry name" value="ANL_N_sf"/>
</dbReference>
<dbReference type="RefSeq" id="XP_029225514.1">
    <property type="nucleotide sequence ID" value="XM_029374373.1"/>
</dbReference>
<dbReference type="OrthoDB" id="10253869at2759"/>
<evidence type="ECO:0000259" key="5">
    <source>
        <dbReference type="Pfam" id="PF16177"/>
    </source>
</evidence>
<comment type="caution">
    <text evidence="6">The sequence shown here is derived from an EMBL/GenBank/DDBJ whole genome shotgun (WGS) entry which is preliminary data.</text>
</comment>
<sequence length="212" mass="24073">MEEFTVEETRARHDHDIVQPCKANSARSYVGHSLAERQAVYAESVKDPALFWSRIAADNFYWEKLWPADKPVLEYNYHKSKGRVFVRWFDGAMTNMCYNALDRHLPQHKDRVCYYWEGNAEGESSTVTYGEMHEAVLRLAAVLRHRYGIRKGHVVTLYLPMIPFTVQVMLAAARLGAVVSVVFAGFSANSLASRIMDSGSELLITATRLPEG</sequence>
<evidence type="ECO:0000313" key="6">
    <source>
        <dbReference type="EMBL" id="RNF06709.1"/>
    </source>
</evidence>
<evidence type="ECO:0000256" key="2">
    <source>
        <dbReference type="ARBA" id="ARBA00013275"/>
    </source>
</evidence>
<feature type="domain" description="Acetyl-coenzyme A synthetase N-terminal" evidence="5">
    <location>
        <begin position="38"/>
        <end position="100"/>
    </location>
</feature>
<dbReference type="Gene3D" id="3.40.50.12780">
    <property type="entry name" value="N-terminal domain of ligase-like"/>
    <property type="match status" value="1"/>
</dbReference>
<evidence type="ECO:0000259" key="4">
    <source>
        <dbReference type="Pfam" id="PF00501"/>
    </source>
</evidence>
<dbReference type="InterPro" id="IPR032387">
    <property type="entry name" value="ACAS_N"/>
</dbReference>
<dbReference type="EMBL" id="MKKU01000588">
    <property type="protein sequence ID" value="RNF06709.1"/>
    <property type="molecule type" value="Genomic_DNA"/>
</dbReference>
<evidence type="ECO:0000256" key="1">
    <source>
        <dbReference type="ARBA" id="ARBA00006432"/>
    </source>
</evidence>
<dbReference type="Proteomes" id="UP000284403">
    <property type="component" value="Unassembled WGS sequence"/>
</dbReference>
<reference evidence="6 7" key="1">
    <citation type="journal article" date="2018" name="BMC Genomics">
        <title>Genomic comparison of Trypanosoma conorhini and Trypanosoma rangeli to Trypanosoma cruzi strains of high and low virulence.</title>
        <authorList>
            <person name="Bradwell K.R."/>
            <person name="Koparde V.N."/>
            <person name="Matveyev A.V."/>
            <person name="Serrano M.G."/>
            <person name="Alves J.M."/>
            <person name="Parikh H."/>
            <person name="Huang B."/>
            <person name="Lee V."/>
            <person name="Espinosa-Alvarez O."/>
            <person name="Ortiz P.A."/>
            <person name="Costa-Martins A.G."/>
            <person name="Teixeira M.M."/>
            <person name="Buck G.A."/>
        </authorList>
    </citation>
    <scope>NUCLEOTIDE SEQUENCE [LARGE SCALE GENOMIC DNA]</scope>
    <source>
        <strain evidence="6 7">025E</strain>
    </source>
</reference>
<dbReference type="Pfam" id="PF16177">
    <property type="entry name" value="ACAS_N"/>
    <property type="match status" value="1"/>
</dbReference>
<gene>
    <name evidence="6" type="ORF">Tco025E_07508</name>
</gene>
<dbReference type="PANTHER" id="PTHR24095">
    <property type="entry name" value="ACETYL-COENZYME A SYNTHETASE"/>
    <property type="match status" value="1"/>
</dbReference>
<keyword evidence="3" id="KW-0472">Membrane</keyword>
<comment type="similarity">
    <text evidence="1">Belongs to the ATP-dependent AMP-binding enzyme family.</text>
</comment>
<dbReference type="InterPro" id="IPR000873">
    <property type="entry name" value="AMP-dep_synth/lig_dom"/>
</dbReference>
<evidence type="ECO:0000256" key="3">
    <source>
        <dbReference type="SAM" id="Phobius"/>
    </source>
</evidence>
<keyword evidence="3" id="KW-1133">Transmembrane helix</keyword>
<dbReference type="PANTHER" id="PTHR24095:SF14">
    <property type="entry name" value="ACETYL-COENZYME A SYNTHETASE 1"/>
    <property type="match status" value="1"/>
</dbReference>
<protein>
    <recommendedName>
        <fullName evidence="2">acetate--CoA ligase</fullName>
        <ecNumber evidence="2">6.2.1.1</ecNumber>
    </recommendedName>
</protein>
<dbReference type="GeneID" id="40321119"/>
<feature type="transmembrane region" description="Helical" evidence="3">
    <location>
        <begin position="164"/>
        <end position="186"/>
    </location>
</feature>
<dbReference type="Pfam" id="PF00501">
    <property type="entry name" value="AMP-binding"/>
    <property type="match status" value="1"/>
</dbReference>
<dbReference type="GO" id="GO:0006085">
    <property type="term" value="P:acetyl-CoA biosynthetic process"/>
    <property type="evidence" value="ECO:0007669"/>
    <property type="project" value="TreeGrafter"/>
</dbReference>
<feature type="non-terminal residue" evidence="6">
    <location>
        <position position="212"/>
    </location>
</feature>
<keyword evidence="3" id="KW-0812">Transmembrane</keyword>
<accession>A0A3R7M089</accession>
<dbReference type="AlphaFoldDB" id="A0A3R7M089"/>
<feature type="domain" description="AMP-dependent synthetase/ligase" evidence="4">
    <location>
        <begin position="102"/>
        <end position="206"/>
    </location>
</feature>
<proteinExistence type="inferred from homology"/>
<evidence type="ECO:0000313" key="7">
    <source>
        <dbReference type="Proteomes" id="UP000284403"/>
    </source>
</evidence>
<keyword evidence="7" id="KW-1185">Reference proteome</keyword>
<dbReference type="SUPFAM" id="SSF56801">
    <property type="entry name" value="Acetyl-CoA synthetase-like"/>
    <property type="match status" value="1"/>
</dbReference>
<organism evidence="6 7">
    <name type="scientific">Trypanosoma conorhini</name>
    <dbReference type="NCBI Taxonomy" id="83891"/>
    <lineage>
        <taxon>Eukaryota</taxon>
        <taxon>Discoba</taxon>
        <taxon>Euglenozoa</taxon>
        <taxon>Kinetoplastea</taxon>
        <taxon>Metakinetoplastina</taxon>
        <taxon>Trypanosomatida</taxon>
        <taxon>Trypanosomatidae</taxon>
        <taxon>Trypanosoma</taxon>
    </lineage>
</organism>